<dbReference type="Pfam" id="PF07456">
    <property type="entry name" value="Hpre_diP_synt_I"/>
    <property type="match status" value="1"/>
</dbReference>
<dbReference type="GO" id="GO:0000010">
    <property type="term" value="F:heptaprenyl diphosphate synthase activity"/>
    <property type="evidence" value="ECO:0007669"/>
    <property type="project" value="UniProtKB-EC"/>
</dbReference>
<evidence type="ECO:0000313" key="3">
    <source>
        <dbReference type="Proteomes" id="UP000005392"/>
    </source>
</evidence>
<accession>F9EL88</accession>
<name>F9EL88_9FUSO</name>
<feature type="non-terminal residue" evidence="2">
    <location>
        <position position="91"/>
    </location>
</feature>
<dbReference type="STRING" id="76859.RN98_04440"/>
<organism evidence="2 3">
    <name type="scientific">Fusobacterium animalis ATCC 51191</name>
    <dbReference type="NCBI Taxonomy" id="997347"/>
    <lineage>
        <taxon>Bacteria</taxon>
        <taxon>Fusobacteriati</taxon>
        <taxon>Fusobacteriota</taxon>
        <taxon>Fusobacteriia</taxon>
        <taxon>Fusobacteriales</taxon>
        <taxon>Fusobacteriaceae</taxon>
        <taxon>Fusobacterium</taxon>
    </lineage>
</organism>
<proteinExistence type="predicted"/>
<sequence>MIKREYREEIYLIALVLLGLYLSLIENIIPKPFPWMKIGLSNISVLIALEKFNSKMALQTILLRVFIQALMLGTLFTPNFIISFSAGLVST</sequence>
<keyword evidence="1" id="KW-1133">Transmembrane helix</keyword>
<evidence type="ECO:0000256" key="1">
    <source>
        <dbReference type="SAM" id="Phobius"/>
    </source>
</evidence>
<keyword evidence="3" id="KW-1185">Reference proteome</keyword>
<keyword evidence="2" id="KW-0808">Transferase</keyword>
<dbReference type="InterPro" id="IPR010898">
    <property type="entry name" value="Hpre_diP_synth_I"/>
</dbReference>
<feature type="transmembrane region" description="Helical" evidence="1">
    <location>
        <begin position="12"/>
        <end position="29"/>
    </location>
</feature>
<dbReference type="Proteomes" id="UP000005392">
    <property type="component" value="Unassembled WGS sequence"/>
</dbReference>
<dbReference type="HOGENOM" id="CLU_2432094_0_0_0"/>
<keyword evidence="1" id="KW-0812">Transmembrane</keyword>
<evidence type="ECO:0000313" key="2">
    <source>
        <dbReference type="EMBL" id="EGQ80278.1"/>
    </source>
</evidence>
<comment type="caution">
    <text evidence="2">The sequence shown here is derived from an EMBL/GenBank/DDBJ whole genome shotgun (WGS) entry which is preliminary data.</text>
</comment>
<feature type="transmembrane region" description="Helical" evidence="1">
    <location>
        <begin position="65"/>
        <end position="89"/>
    </location>
</feature>
<dbReference type="AlphaFoldDB" id="F9EL88"/>
<keyword evidence="1" id="KW-0472">Membrane</keyword>
<gene>
    <name evidence="2" type="ORF">HMPREF9094_0693</name>
</gene>
<dbReference type="EC" id="2.5.1.30" evidence="2"/>
<dbReference type="Gene3D" id="1.10.1760.20">
    <property type="match status" value="1"/>
</dbReference>
<dbReference type="EMBL" id="AFQD01000107">
    <property type="protein sequence ID" value="EGQ80278.1"/>
    <property type="molecule type" value="Genomic_DNA"/>
</dbReference>
<protein>
    <submittedName>
        <fullName evidence="2">Trans-hexaprenyltranstransferase</fullName>
        <ecNumber evidence="2">2.5.1.30</ecNumber>
    </submittedName>
</protein>
<reference evidence="2 3" key="1">
    <citation type="submission" date="2011-05" db="EMBL/GenBank/DDBJ databases">
        <authorList>
            <person name="Muzny D."/>
            <person name="Qin X."/>
            <person name="Deng J."/>
            <person name="Jiang H."/>
            <person name="Liu Y."/>
            <person name="Qu J."/>
            <person name="Song X.-Z."/>
            <person name="Zhang L."/>
            <person name="Thornton R."/>
            <person name="Coyle M."/>
            <person name="Francisco L."/>
            <person name="Jackson L."/>
            <person name="Javaid M."/>
            <person name="Korchina V."/>
            <person name="Kovar C."/>
            <person name="Mata R."/>
            <person name="Mathew T."/>
            <person name="Ngo R."/>
            <person name="Nguyen L."/>
            <person name="Nguyen N."/>
            <person name="Okwuonu G."/>
            <person name="Ongeri F."/>
            <person name="Pham C."/>
            <person name="Simmons D."/>
            <person name="Wilczek-Boney K."/>
            <person name="Hale W."/>
            <person name="Jakkamsetti A."/>
            <person name="Pham P."/>
            <person name="Ruth R."/>
            <person name="San Lucas F."/>
            <person name="Warren J."/>
            <person name="Zhang J."/>
            <person name="Zhao Z."/>
            <person name="Zhou C."/>
            <person name="Zhu D."/>
            <person name="Lee S."/>
            <person name="Bess C."/>
            <person name="Blankenburg K."/>
            <person name="Forbes L."/>
            <person name="Fu Q."/>
            <person name="Gubbala S."/>
            <person name="Hirani K."/>
            <person name="Jayaseelan J.C."/>
            <person name="Lara F."/>
            <person name="Munidasa M."/>
            <person name="Palculict T."/>
            <person name="Patil S."/>
            <person name="Pu L.-L."/>
            <person name="Saada N."/>
            <person name="Tang L."/>
            <person name="Weissenberger G."/>
            <person name="Zhu Y."/>
            <person name="Hemphill L."/>
            <person name="Shang Y."/>
            <person name="Youmans B."/>
            <person name="Ayvaz T."/>
            <person name="Ross M."/>
            <person name="Santibanez J."/>
            <person name="Aqrawi P."/>
            <person name="Gross S."/>
            <person name="Joshi V."/>
            <person name="Fowler G."/>
            <person name="Nazareth L."/>
            <person name="Reid J."/>
            <person name="Worley K."/>
            <person name="Petrosino J."/>
            <person name="Highlander S."/>
            <person name="Gibbs R."/>
        </authorList>
    </citation>
    <scope>NUCLEOTIDE SEQUENCE [LARGE SCALE GENOMIC DNA]</scope>
    <source>
        <strain evidence="2 3">ATCC 51191</strain>
    </source>
</reference>